<proteinExistence type="inferred from homology"/>
<keyword evidence="11" id="KW-1185">Reference proteome</keyword>
<feature type="compositionally biased region" description="Polar residues" evidence="8">
    <location>
        <begin position="55"/>
        <end position="78"/>
    </location>
</feature>
<dbReference type="Pfam" id="PF00447">
    <property type="entry name" value="HSF_DNA-bind"/>
    <property type="match status" value="1"/>
</dbReference>
<dbReference type="GO" id="GO:0003700">
    <property type="term" value="F:DNA-binding transcription factor activity"/>
    <property type="evidence" value="ECO:0007669"/>
    <property type="project" value="InterPro"/>
</dbReference>
<dbReference type="GO" id="GO:0043565">
    <property type="term" value="F:sequence-specific DNA binding"/>
    <property type="evidence" value="ECO:0007669"/>
    <property type="project" value="InterPro"/>
</dbReference>
<dbReference type="InterPro" id="IPR036390">
    <property type="entry name" value="WH_DNA-bd_sf"/>
</dbReference>
<comment type="caution">
    <text evidence="10">The sequence shown here is derived from an EMBL/GenBank/DDBJ whole genome shotgun (WGS) entry which is preliminary data.</text>
</comment>
<dbReference type="AlphaFoldDB" id="A0A8H7PTH2"/>
<organism evidence="10 11">
    <name type="scientific">Mortierella isabellina</name>
    <name type="common">Filamentous fungus</name>
    <name type="synonym">Umbelopsis isabellina</name>
    <dbReference type="NCBI Taxonomy" id="91625"/>
    <lineage>
        <taxon>Eukaryota</taxon>
        <taxon>Fungi</taxon>
        <taxon>Fungi incertae sedis</taxon>
        <taxon>Mucoromycota</taxon>
        <taxon>Mucoromycotina</taxon>
        <taxon>Umbelopsidomycetes</taxon>
        <taxon>Umbelopsidales</taxon>
        <taxon>Umbelopsidaceae</taxon>
        <taxon>Umbelopsis</taxon>
    </lineage>
</organism>
<dbReference type="InterPro" id="IPR036388">
    <property type="entry name" value="WH-like_DNA-bd_sf"/>
</dbReference>
<reference evidence="10" key="1">
    <citation type="submission" date="2020-12" db="EMBL/GenBank/DDBJ databases">
        <title>Metabolic potential, ecology and presence of endohyphal bacteria is reflected in genomic diversity of Mucoromycotina.</title>
        <authorList>
            <person name="Muszewska A."/>
            <person name="Okrasinska A."/>
            <person name="Steczkiewicz K."/>
            <person name="Drgas O."/>
            <person name="Orlowska M."/>
            <person name="Perlinska-Lenart U."/>
            <person name="Aleksandrzak-Piekarczyk T."/>
            <person name="Szatraj K."/>
            <person name="Zielenkiewicz U."/>
            <person name="Pilsyk S."/>
            <person name="Malc E."/>
            <person name="Mieczkowski P."/>
            <person name="Kruszewska J.S."/>
            <person name="Biernat P."/>
            <person name="Pawlowska J."/>
        </authorList>
    </citation>
    <scope>NUCLEOTIDE SEQUENCE</scope>
    <source>
        <strain evidence="10">WA0000067209</strain>
    </source>
</reference>
<dbReference type="Gene3D" id="1.10.10.10">
    <property type="entry name" value="Winged helix-like DNA-binding domain superfamily/Winged helix DNA-binding domain"/>
    <property type="match status" value="1"/>
</dbReference>
<dbReference type="GO" id="GO:0005634">
    <property type="term" value="C:nucleus"/>
    <property type="evidence" value="ECO:0007669"/>
    <property type="project" value="UniProtKB-SubCell"/>
</dbReference>
<evidence type="ECO:0000256" key="1">
    <source>
        <dbReference type="ARBA" id="ARBA00004123"/>
    </source>
</evidence>
<name>A0A8H7PTH2_MORIS</name>
<gene>
    <name evidence="10" type="ORF">INT43_003684</name>
</gene>
<evidence type="ECO:0000256" key="4">
    <source>
        <dbReference type="ARBA" id="ARBA00023125"/>
    </source>
</evidence>
<dbReference type="SUPFAM" id="SSF46785">
    <property type="entry name" value="Winged helix' DNA-binding domain"/>
    <property type="match status" value="1"/>
</dbReference>
<dbReference type="PRINTS" id="PR00056">
    <property type="entry name" value="HSFDOMAIN"/>
</dbReference>
<feature type="domain" description="HSF-type DNA-binding" evidence="9">
    <location>
        <begin position="85"/>
        <end position="190"/>
    </location>
</feature>
<dbReference type="Proteomes" id="UP000654370">
    <property type="component" value="Unassembled WGS sequence"/>
</dbReference>
<evidence type="ECO:0000256" key="5">
    <source>
        <dbReference type="ARBA" id="ARBA00023163"/>
    </source>
</evidence>
<dbReference type="PANTHER" id="PTHR10015">
    <property type="entry name" value="HEAT SHOCK TRANSCRIPTION FACTOR"/>
    <property type="match status" value="1"/>
</dbReference>
<evidence type="ECO:0000256" key="8">
    <source>
        <dbReference type="SAM" id="MobiDB-lite"/>
    </source>
</evidence>
<evidence type="ECO:0000313" key="11">
    <source>
        <dbReference type="Proteomes" id="UP000654370"/>
    </source>
</evidence>
<evidence type="ECO:0000256" key="2">
    <source>
        <dbReference type="ARBA" id="ARBA00006403"/>
    </source>
</evidence>
<dbReference type="FunFam" id="1.10.10.10:FF:000027">
    <property type="entry name" value="Heat shock transcription factor 1"/>
    <property type="match status" value="1"/>
</dbReference>
<evidence type="ECO:0000256" key="3">
    <source>
        <dbReference type="ARBA" id="ARBA00023015"/>
    </source>
</evidence>
<evidence type="ECO:0000313" key="10">
    <source>
        <dbReference type="EMBL" id="KAG2179898.1"/>
    </source>
</evidence>
<feature type="region of interest" description="Disordered" evidence="8">
    <location>
        <begin position="1"/>
        <end position="84"/>
    </location>
</feature>
<feature type="compositionally biased region" description="Low complexity" evidence="8">
    <location>
        <begin position="8"/>
        <end position="41"/>
    </location>
</feature>
<dbReference type="InterPro" id="IPR000232">
    <property type="entry name" value="HSF_DNA-bd"/>
</dbReference>
<keyword evidence="6" id="KW-0539">Nucleus</keyword>
<evidence type="ECO:0000256" key="6">
    <source>
        <dbReference type="ARBA" id="ARBA00023242"/>
    </source>
</evidence>
<comment type="similarity">
    <text evidence="2 7">Belongs to the HSF family.</text>
</comment>
<protein>
    <recommendedName>
        <fullName evidence="9">HSF-type DNA-binding domain-containing protein</fullName>
    </recommendedName>
</protein>
<dbReference type="PANTHER" id="PTHR10015:SF427">
    <property type="entry name" value="HEAT SHOCK FACTOR PROTEIN"/>
    <property type="match status" value="1"/>
</dbReference>
<sequence length="574" mass="63912">MYKRPTLGESSSSATSSNVSSNSSREGSSGHTSSTSVSSGTDAVNTSSRRKSAAKPQSMSGNHVQSQDNRTTEQPSTGKSERQRSVTAFLNKLFRMVSESTTDELIHWSSDGKSFIVEHQDDFSKTLLPRYFKHNTFASFVRQLNMYNFHKVPHVEQRTLISDTMKDIWEFSNPNFQRGRPDLLSFVYRKRIQEREQSKSESNVHSLLQMSAGIRQKQTALSSEIHTLKEDFQALFKDTLTIREQQQERQEAFTKIIRFLSFLTRHIMDANAGKVAKSIALLHHLQADPNSCRNAGKNVLNEDISKKLLSSPDTAELLKLAEQSDSFPPPSDHRPSLQTHIQTQEIMNLSQEEVSNTIASTVRSVNAIASDIDSLNRNVELLAKKYNFDFEGHESGNNPSFDTSSRPDNKLNIIQYQHTGKRPSHTHPMVDDPPKKRASSLELVSDPVTGSHSATSSTWPILRDSIDPSMHSVANNLASGMPTIAMRRATARAVVPPIISETCLAERFKPPQIAYAMPMVGLADAIQAPNTMVDLPNEPAYDPADVDGLGYDFDTYGNQDSMNEFSGFYGGPQP</sequence>
<comment type="subcellular location">
    <subcellularLocation>
        <location evidence="1">Nucleus</location>
    </subcellularLocation>
</comment>
<keyword evidence="5" id="KW-0804">Transcription</keyword>
<evidence type="ECO:0000259" key="9">
    <source>
        <dbReference type="SMART" id="SM00415"/>
    </source>
</evidence>
<dbReference type="EMBL" id="JAEPQZ010000006">
    <property type="protein sequence ID" value="KAG2179898.1"/>
    <property type="molecule type" value="Genomic_DNA"/>
</dbReference>
<dbReference type="OrthoDB" id="60033at2759"/>
<dbReference type="SMART" id="SM00415">
    <property type="entry name" value="HSF"/>
    <property type="match status" value="1"/>
</dbReference>
<keyword evidence="4" id="KW-0238">DNA-binding</keyword>
<accession>A0A8H7PTH2</accession>
<keyword evidence="3" id="KW-0805">Transcription regulation</keyword>
<evidence type="ECO:0000256" key="7">
    <source>
        <dbReference type="RuleBase" id="RU004020"/>
    </source>
</evidence>